<dbReference type="SMART" id="SM00736">
    <property type="entry name" value="CADG"/>
    <property type="match status" value="1"/>
</dbReference>
<dbReference type="InterPro" id="IPR002102">
    <property type="entry name" value="Cohesin_dom"/>
</dbReference>
<dbReference type="SUPFAM" id="SSF49313">
    <property type="entry name" value="Cadherin-like"/>
    <property type="match status" value="2"/>
</dbReference>
<dbReference type="CDD" id="cd08547">
    <property type="entry name" value="Type_II_cohesin"/>
    <property type="match status" value="1"/>
</dbReference>
<dbReference type="GO" id="GO:0000272">
    <property type="term" value="P:polysaccharide catabolic process"/>
    <property type="evidence" value="ECO:0007669"/>
    <property type="project" value="InterPro"/>
</dbReference>
<evidence type="ECO:0000259" key="1">
    <source>
        <dbReference type="PROSITE" id="PS50268"/>
    </source>
</evidence>
<dbReference type="GO" id="GO:0016020">
    <property type="term" value="C:membrane"/>
    <property type="evidence" value="ECO:0007669"/>
    <property type="project" value="InterPro"/>
</dbReference>
<dbReference type="InterPro" id="IPR015919">
    <property type="entry name" value="Cadherin-like_sf"/>
</dbReference>
<dbReference type="InterPro" id="IPR002126">
    <property type="entry name" value="Cadherin-like_dom"/>
</dbReference>
<dbReference type="PATRIC" id="fig|1191523.3.peg.539"/>
<organism evidence="2 3">
    <name type="scientific">Melioribacter roseus (strain DSM 23840 / JCM 17771 / VKM B-2668 / P3M-2)</name>
    <dbReference type="NCBI Taxonomy" id="1191523"/>
    <lineage>
        <taxon>Bacteria</taxon>
        <taxon>Pseudomonadati</taxon>
        <taxon>Ignavibacteriota</taxon>
        <taxon>Ignavibacteria</taxon>
        <taxon>Ignavibacteriales</taxon>
        <taxon>Melioribacteraceae</taxon>
        <taxon>Melioribacter</taxon>
    </lineage>
</organism>
<dbReference type="EMBL" id="CP003557">
    <property type="protein sequence ID" value="AFN73759.1"/>
    <property type="molecule type" value="Genomic_DNA"/>
</dbReference>
<dbReference type="AlphaFoldDB" id="I6ZP03"/>
<feature type="domain" description="Cadherin" evidence="1">
    <location>
        <begin position="270"/>
        <end position="356"/>
    </location>
</feature>
<reference evidence="2 3" key="1">
    <citation type="journal article" date="2013" name="PLoS ONE">
        <title>Genomic analysis of Melioribacter roseus, facultatively anaerobic organotrophic bacterium representing a novel deep lineage within Bacteriodetes/Chlorobi group.</title>
        <authorList>
            <person name="Kadnikov V.V."/>
            <person name="Mardanov A.V."/>
            <person name="Podosokorskaya O.A."/>
            <person name="Gavrilov S.N."/>
            <person name="Kublanov I.V."/>
            <person name="Beletsky A.V."/>
            <person name="Bonch-Osmolovskaya E.A."/>
            <person name="Ravin N.V."/>
        </authorList>
    </citation>
    <scope>NUCLEOTIDE SEQUENCE [LARGE SCALE GENOMIC DNA]</scope>
    <source>
        <strain evidence="3">JCM 17771 / P3M-2</strain>
    </source>
</reference>
<dbReference type="InterPro" id="IPR006644">
    <property type="entry name" value="Cadg"/>
</dbReference>
<evidence type="ECO:0000313" key="3">
    <source>
        <dbReference type="Proteomes" id="UP000009011"/>
    </source>
</evidence>
<protein>
    <submittedName>
        <fullName evidence="2">Peptidase S8 and S53, subtilisin, kexin, sedolisin</fullName>
    </submittedName>
</protein>
<dbReference type="Gene3D" id="2.60.40.680">
    <property type="match status" value="1"/>
</dbReference>
<dbReference type="Gene3D" id="2.60.40.10">
    <property type="entry name" value="Immunoglobulins"/>
    <property type="match status" value="3"/>
</dbReference>
<dbReference type="eggNOG" id="COG0265">
    <property type="taxonomic scope" value="Bacteria"/>
</dbReference>
<proteinExistence type="predicted"/>
<dbReference type="Proteomes" id="UP000009011">
    <property type="component" value="Chromosome"/>
</dbReference>
<keyword evidence="3" id="KW-1185">Reference proteome</keyword>
<dbReference type="Pfam" id="PF00963">
    <property type="entry name" value="Cohesin"/>
    <property type="match status" value="1"/>
</dbReference>
<sequence length="540" mass="58434">MKGSEMKKNIFLSLIITLVFTSFSMAQVTVSLPNAVGSPDTEILFPITVSDLTGLDVTSFQFQINYDNSAIYITGISTTGTKVSGNSPTTKVDTAKGYLRVAWASSSPLSGSGTLLNIKIKFKSSGTTALEFGDIVYDNGNVNPKSFGPSSLTVTWENGSATVSTVNNPPVFDPVEDKTVNEGETLSFTVNATDAEGDPITYSADKLPDGASFDPATKTFTWTPGYDQAGTYEVDFIANDGNSSSVLTVNIVVNNINSPPTLNLNITSPVNIDEGENYELQLTADDPDPGATLLFFTLGTLPDGADLTADGLFSWTPGYDQAGAYTITFAVRDEYDARDTKELTIIVNDANQPPVFTKTLDGEIVTVHNVPVEFSFQYEATDPEGDPITFAALQVPDGAGITAGGLFTWTPTQDQANKTFTIIVVAFDTHTFVNDTSVITTSQVVSVNEDVKPTEFALFQNYPNPFNPTTTIKYQLPEASFVSLKVYDMLGNEIETLVNNHQQAGNYELKFDASRLTSGVYFYKLITDKFTDIKQMMLVK</sequence>
<name>I6ZP03_MELRP</name>
<gene>
    <name evidence="2" type="ordered locus">MROS_0516</name>
</gene>
<dbReference type="GO" id="GO:0005509">
    <property type="term" value="F:calcium ion binding"/>
    <property type="evidence" value="ECO:0007669"/>
    <property type="project" value="InterPro"/>
</dbReference>
<accession>I6ZP03</accession>
<dbReference type="STRING" id="1191523.MROS_0516"/>
<dbReference type="OrthoDB" id="1524003at2"/>
<dbReference type="InterPro" id="IPR008965">
    <property type="entry name" value="CBM2/CBM3_carb-bd_dom_sf"/>
</dbReference>
<dbReference type="InterPro" id="IPR013783">
    <property type="entry name" value="Ig-like_fold"/>
</dbReference>
<dbReference type="eggNOG" id="COG3209">
    <property type="taxonomic scope" value="Bacteria"/>
</dbReference>
<dbReference type="SUPFAM" id="SSF49384">
    <property type="entry name" value="Carbohydrate-binding domain"/>
    <property type="match status" value="1"/>
</dbReference>
<dbReference type="PROSITE" id="PS50268">
    <property type="entry name" value="CADHERIN_2"/>
    <property type="match status" value="1"/>
</dbReference>
<dbReference type="GO" id="GO:0030246">
    <property type="term" value="F:carbohydrate binding"/>
    <property type="evidence" value="ECO:0007669"/>
    <property type="project" value="InterPro"/>
</dbReference>
<dbReference type="Pfam" id="PF05345">
    <property type="entry name" value="He_PIG"/>
    <property type="match status" value="2"/>
</dbReference>
<dbReference type="KEGG" id="mro:MROS_0516"/>
<dbReference type="HOGENOM" id="CLU_504139_0_0_10"/>
<dbReference type="Pfam" id="PF18962">
    <property type="entry name" value="Por_Secre_tail"/>
    <property type="match status" value="1"/>
</dbReference>
<dbReference type="Gene3D" id="2.60.40.4070">
    <property type="match status" value="1"/>
</dbReference>
<dbReference type="GO" id="GO:0007156">
    <property type="term" value="P:homophilic cell adhesion via plasma membrane adhesion molecules"/>
    <property type="evidence" value="ECO:0007669"/>
    <property type="project" value="InterPro"/>
</dbReference>
<dbReference type="InterPro" id="IPR026444">
    <property type="entry name" value="Secre_tail"/>
</dbReference>
<evidence type="ECO:0000313" key="2">
    <source>
        <dbReference type="EMBL" id="AFN73759.1"/>
    </source>
</evidence>
<dbReference type="NCBIfam" id="TIGR04183">
    <property type="entry name" value="Por_Secre_tail"/>
    <property type="match status" value="1"/>
</dbReference>